<evidence type="ECO:0000259" key="3">
    <source>
        <dbReference type="Pfam" id="PF02668"/>
    </source>
</evidence>
<dbReference type="InterPro" id="IPR003819">
    <property type="entry name" value="TauD/TfdA-like"/>
</dbReference>
<dbReference type="Gene3D" id="3.60.130.10">
    <property type="entry name" value="Clavaminate synthase-like"/>
    <property type="match status" value="1"/>
</dbReference>
<dbReference type="SUPFAM" id="SSF51197">
    <property type="entry name" value="Clavaminate synthase-like"/>
    <property type="match status" value="1"/>
</dbReference>
<sequence>MRRLVEYTRAGRRVVRASDYAAPVPREPQWDRHLGLIERYADVLATAMEVAPRFRLDAGDLFVLDNYRFLHGRDGYEGERVLHVLTVRTTEAA</sequence>
<dbReference type="EMBL" id="BAABIC010000011">
    <property type="protein sequence ID" value="GAA4694508.1"/>
    <property type="molecule type" value="Genomic_DNA"/>
</dbReference>
<dbReference type="InterPro" id="IPR042098">
    <property type="entry name" value="TauD-like_sf"/>
</dbReference>
<name>A0ABP8WT47_9PSEU</name>
<reference evidence="5" key="1">
    <citation type="journal article" date="2019" name="Int. J. Syst. Evol. Microbiol.">
        <title>The Global Catalogue of Microorganisms (GCM) 10K type strain sequencing project: providing services to taxonomists for standard genome sequencing and annotation.</title>
        <authorList>
            <consortium name="The Broad Institute Genomics Platform"/>
            <consortium name="The Broad Institute Genome Sequencing Center for Infectious Disease"/>
            <person name="Wu L."/>
            <person name="Ma J."/>
        </authorList>
    </citation>
    <scope>NUCLEOTIDE SEQUENCE [LARGE SCALE GENOMIC DNA]</scope>
    <source>
        <strain evidence="5">JCM 18055</strain>
    </source>
</reference>
<dbReference type="Pfam" id="PF02668">
    <property type="entry name" value="TauD"/>
    <property type="match status" value="1"/>
</dbReference>
<evidence type="ECO:0000256" key="1">
    <source>
        <dbReference type="ARBA" id="ARBA00023002"/>
    </source>
</evidence>
<comment type="caution">
    <text evidence="4">The sequence shown here is derived from an EMBL/GenBank/DDBJ whole genome shotgun (WGS) entry which is preliminary data.</text>
</comment>
<keyword evidence="2" id="KW-0408">Iron</keyword>
<evidence type="ECO:0000313" key="4">
    <source>
        <dbReference type="EMBL" id="GAA4694508.1"/>
    </source>
</evidence>
<evidence type="ECO:0000256" key="2">
    <source>
        <dbReference type="ARBA" id="ARBA00023004"/>
    </source>
</evidence>
<evidence type="ECO:0000313" key="5">
    <source>
        <dbReference type="Proteomes" id="UP001500325"/>
    </source>
</evidence>
<keyword evidence="5" id="KW-1185">Reference proteome</keyword>
<dbReference type="Proteomes" id="UP001500325">
    <property type="component" value="Unassembled WGS sequence"/>
</dbReference>
<protein>
    <recommendedName>
        <fullName evidence="3">TauD/TfdA-like domain-containing protein</fullName>
    </recommendedName>
</protein>
<feature type="domain" description="TauD/TfdA-like" evidence="3">
    <location>
        <begin position="3"/>
        <end position="85"/>
    </location>
</feature>
<organism evidence="4 5">
    <name type="scientific">Pseudonocardia yuanmonensis</name>
    <dbReference type="NCBI Taxonomy" id="1095914"/>
    <lineage>
        <taxon>Bacteria</taxon>
        <taxon>Bacillati</taxon>
        <taxon>Actinomycetota</taxon>
        <taxon>Actinomycetes</taxon>
        <taxon>Pseudonocardiales</taxon>
        <taxon>Pseudonocardiaceae</taxon>
        <taxon>Pseudonocardia</taxon>
    </lineage>
</organism>
<keyword evidence="1" id="KW-0560">Oxidoreductase</keyword>
<accession>A0ABP8WT47</accession>
<gene>
    <name evidence="4" type="ORF">GCM10023215_35160</name>
</gene>
<proteinExistence type="predicted"/>